<accession>A0A1G7DTY2</accession>
<evidence type="ECO:0000313" key="9">
    <source>
        <dbReference type="Proteomes" id="UP000199321"/>
    </source>
</evidence>
<protein>
    <submittedName>
        <fullName evidence="8">ABC-2 type transport system permease protein</fullName>
    </submittedName>
</protein>
<gene>
    <name evidence="8" type="ORF">SAMN05421855_1011149</name>
</gene>
<feature type="transmembrane region" description="Helical" evidence="6">
    <location>
        <begin position="308"/>
        <end position="328"/>
    </location>
</feature>
<keyword evidence="9" id="KW-1185">Reference proteome</keyword>
<dbReference type="RefSeq" id="WP_093141651.1">
    <property type="nucleotide sequence ID" value="NZ_BMWO01000001.1"/>
</dbReference>
<dbReference type="AlphaFoldDB" id="A0A1G7DTY2"/>
<feature type="transmembrane region" description="Helical" evidence="6">
    <location>
        <begin position="394"/>
        <end position="415"/>
    </location>
</feature>
<name>A0A1G7DTY2_9FLAO</name>
<sequence>MHKLLASAYKEALLLSRDIGGLAILFIMPLVLVITITLIQNNTFKTINDTKIPVLLVDNDQGQIAEHISEGLAASNSFEIIESLSEEEAREAVFKGKYQLAIVIPENLSADLQKKVTTNVEGILAQFGLEEETSPTSTEDQNFQKEVRLYFDPATQVSFKSSVKNGIDKMISQIETQSIYKAFQEQIGEEDNAIFETNSFITFKEIIPTKDNKEIIPNATQHNVPAWTLFAIFFIIVPLSINMVKEKTQGTFVRLRTNPVGYGTVLGGKTVVYLGVCLIQFTLMLLLGVYVFPHLGLPQLDVSGKLPLLFVVAIFAGLAAIGLGLLLGTLAKTQEQSAPFGATFVVILAAMGGVWVPVFIMPKFMQLLSTISPMNWGLNGFYDVFLRNGSLLDILPEIGLLFLFFVATTLISIVYNERKNTV</sequence>
<keyword evidence="3 6" id="KW-0812">Transmembrane</keyword>
<evidence type="ECO:0000256" key="4">
    <source>
        <dbReference type="ARBA" id="ARBA00022989"/>
    </source>
</evidence>
<keyword evidence="2" id="KW-1003">Cell membrane</keyword>
<dbReference type="STRING" id="227084.SAMN05421855_1011149"/>
<proteinExistence type="predicted"/>
<feature type="domain" description="ABC-2 type transporter transmembrane" evidence="7">
    <location>
        <begin position="22"/>
        <end position="413"/>
    </location>
</feature>
<dbReference type="PANTHER" id="PTHR30294">
    <property type="entry name" value="MEMBRANE COMPONENT OF ABC TRANSPORTER YHHJ-RELATED"/>
    <property type="match status" value="1"/>
</dbReference>
<dbReference type="GO" id="GO:0140359">
    <property type="term" value="F:ABC-type transporter activity"/>
    <property type="evidence" value="ECO:0007669"/>
    <property type="project" value="InterPro"/>
</dbReference>
<dbReference type="EMBL" id="FNBA01000001">
    <property type="protein sequence ID" value="SDE54596.1"/>
    <property type="molecule type" value="Genomic_DNA"/>
</dbReference>
<evidence type="ECO:0000256" key="2">
    <source>
        <dbReference type="ARBA" id="ARBA00022475"/>
    </source>
</evidence>
<dbReference type="InterPro" id="IPR051449">
    <property type="entry name" value="ABC-2_transporter_component"/>
</dbReference>
<organism evidence="8 9">
    <name type="scientific">Ulvibacter litoralis</name>
    <dbReference type="NCBI Taxonomy" id="227084"/>
    <lineage>
        <taxon>Bacteria</taxon>
        <taxon>Pseudomonadati</taxon>
        <taxon>Bacteroidota</taxon>
        <taxon>Flavobacteriia</taxon>
        <taxon>Flavobacteriales</taxon>
        <taxon>Flavobacteriaceae</taxon>
        <taxon>Ulvibacter</taxon>
    </lineage>
</organism>
<dbReference type="Gene3D" id="3.40.1710.10">
    <property type="entry name" value="abc type-2 transporter like domain"/>
    <property type="match status" value="1"/>
</dbReference>
<feature type="transmembrane region" description="Helical" evidence="6">
    <location>
        <begin position="224"/>
        <end position="244"/>
    </location>
</feature>
<keyword evidence="4 6" id="KW-1133">Transmembrane helix</keyword>
<evidence type="ECO:0000256" key="3">
    <source>
        <dbReference type="ARBA" id="ARBA00022692"/>
    </source>
</evidence>
<feature type="transmembrane region" description="Helical" evidence="6">
    <location>
        <begin position="271"/>
        <end position="292"/>
    </location>
</feature>
<dbReference type="OrthoDB" id="266913at2"/>
<evidence type="ECO:0000256" key="5">
    <source>
        <dbReference type="ARBA" id="ARBA00023136"/>
    </source>
</evidence>
<dbReference type="GO" id="GO:0005886">
    <property type="term" value="C:plasma membrane"/>
    <property type="evidence" value="ECO:0007669"/>
    <property type="project" value="UniProtKB-SubCell"/>
</dbReference>
<evidence type="ECO:0000259" key="7">
    <source>
        <dbReference type="Pfam" id="PF12698"/>
    </source>
</evidence>
<evidence type="ECO:0000256" key="1">
    <source>
        <dbReference type="ARBA" id="ARBA00004651"/>
    </source>
</evidence>
<dbReference type="Pfam" id="PF12698">
    <property type="entry name" value="ABC2_membrane_3"/>
    <property type="match status" value="1"/>
</dbReference>
<evidence type="ECO:0000256" key="6">
    <source>
        <dbReference type="SAM" id="Phobius"/>
    </source>
</evidence>
<feature type="transmembrane region" description="Helical" evidence="6">
    <location>
        <begin position="340"/>
        <end position="360"/>
    </location>
</feature>
<dbReference type="PANTHER" id="PTHR30294:SF38">
    <property type="entry name" value="TRANSPORT PERMEASE PROTEIN"/>
    <property type="match status" value="1"/>
</dbReference>
<reference evidence="8 9" key="1">
    <citation type="submission" date="2016-10" db="EMBL/GenBank/DDBJ databases">
        <authorList>
            <person name="de Groot N.N."/>
        </authorList>
    </citation>
    <scope>NUCLEOTIDE SEQUENCE [LARGE SCALE GENOMIC DNA]</scope>
    <source>
        <strain evidence="8 9">DSM 16195</strain>
    </source>
</reference>
<dbReference type="Proteomes" id="UP000199321">
    <property type="component" value="Unassembled WGS sequence"/>
</dbReference>
<comment type="subcellular location">
    <subcellularLocation>
        <location evidence="1">Cell membrane</location>
        <topology evidence="1">Multi-pass membrane protein</topology>
    </subcellularLocation>
</comment>
<evidence type="ECO:0000313" key="8">
    <source>
        <dbReference type="EMBL" id="SDE54596.1"/>
    </source>
</evidence>
<dbReference type="InterPro" id="IPR013525">
    <property type="entry name" value="ABC2_TM"/>
</dbReference>
<keyword evidence="5 6" id="KW-0472">Membrane</keyword>
<feature type="transmembrane region" description="Helical" evidence="6">
    <location>
        <begin position="21"/>
        <end position="39"/>
    </location>
</feature>